<feature type="compositionally biased region" description="Low complexity" evidence="4">
    <location>
        <begin position="840"/>
        <end position="854"/>
    </location>
</feature>
<dbReference type="OrthoDB" id="188462at2759"/>
<dbReference type="PROSITE" id="PS50088">
    <property type="entry name" value="ANK_REPEAT"/>
    <property type="match status" value="5"/>
</dbReference>
<keyword evidence="1" id="KW-0677">Repeat</keyword>
<dbReference type="Gene3D" id="2.60.210.10">
    <property type="entry name" value="Apoptosis, Tumor Necrosis Factor Receptor Associated Protein 2, Chain A"/>
    <property type="match status" value="1"/>
</dbReference>
<evidence type="ECO:0000256" key="2">
    <source>
        <dbReference type="ARBA" id="ARBA00023043"/>
    </source>
</evidence>
<keyword evidence="2 3" id="KW-0040">ANK repeat</keyword>
<evidence type="ECO:0000256" key="3">
    <source>
        <dbReference type="PROSITE-ProRule" id="PRU00023"/>
    </source>
</evidence>
<dbReference type="Pfam" id="PF13637">
    <property type="entry name" value="Ank_4"/>
    <property type="match status" value="1"/>
</dbReference>
<feature type="compositionally biased region" description="Polar residues" evidence="4">
    <location>
        <begin position="80"/>
        <end position="91"/>
    </location>
</feature>
<dbReference type="PROSITE" id="PS50297">
    <property type="entry name" value="ANK_REP_REGION"/>
    <property type="match status" value="5"/>
</dbReference>
<evidence type="ECO:0000259" key="5">
    <source>
        <dbReference type="PROSITE" id="PS50144"/>
    </source>
</evidence>
<dbReference type="PANTHER" id="PTHR24198:SF194">
    <property type="entry name" value="INVERSIN-A"/>
    <property type="match status" value="1"/>
</dbReference>
<feature type="region of interest" description="Disordered" evidence="4">
    <location>
        <begin position="608"/>
        <end position="668"/>
    </location>
</feature>
<feature type="compositionally biased region" description="Basic and acidic residues" evidence="4">
    <location>
        <begin position="50"/>
        <end position="78"/>
    </location>
</feature>
<evidence type="ECO:0000313" key="6">
    <source>
        <dbReference type="EMBL" id="GAX28391.1"/>
    </source>
</evidence>
<feature type="region of interest" description="Disordered" evidence="4">
    <location>
        <begin position="769"/>
        <end position="914"/>
    </location>
</feature>
<feature type="compositionally biased region" description="Acidic residues" evidence="4">
    <location>
        <begin position="619"/>
        <end position="628"/>
    </location>
</feature>
<dbReference type="SUPFAM" id="SSF49599">
    <property type="entry name" value="TRAF domain-like"/>
    <property type="match status" value="1"/>
</dbReference>
<reference evidence="6 7" key="1">
    <citation type="journal article" date="2015" name="Plant Cell">
        <title>Oil accumulation by the oleaginous diatom Fistulifera solaris as revealed by the genome and transcriptome.</title>
        <authorList>
            <person name="Tanaka T."/>
            <person name="Maeda Y."/>
            <person name="Veluchamy A."/>
            <person name="Tanaka M."/>
            <person name="Abida H."/>
            <person name="Marechal E."/>
            <person name="Bowler C."/>
            <person name="Muto M."/>
            <person name="Sunaga Y."/>
            <person name="Tanaka M."/>
            <person name="Yoshino T."/>
            <person name="Taniguchi T."/>
            <person name="Fukuda Y."/>
            <person name="Nemoto M."/>
            <person name="Matsumoto M."/>
            <person name="Wong P.S."/>
            <person name="Aburatani S."/>
            <person name="Fujibuchi W."/>
        </authorList>
    </citation>
    <scope>NUCLEOTIDE SEQUENCE [LARGE SCALE GENOMIC DNA]</scope>
    <source>
        <strain evidence="6 7">JPCC DA0580</strain>
    </source>
</reference>
<feature type="compositionally biased region" description="Basic and acidic residues" evidence="4">
    <location>
        <begin position="688"/>
        <end position="697"/>
    </location>
</feature>
<feature type="compositionally biased region" description="Basic and acidic residues" evidence="4">
    <location>
        <begin position="629"/>
        <end position="640"/>
    </location>
</feature>
<protein>
    <recommendedName>
        <fullName evidence="5">MATH domain-containing protein</fullName>
    </recommendedName>
</protein>
<dbReference type="EMBL" id="BDSP01000273">
    <property type="protein sequence ID" value="GAX28391.1"/>
    <property type="molecule type" value="Genomic_DNA"/>
</dbReference>
<feature type="repeat" description="ANK" evidence="3">
    <location>
        <begin position="418"/>
        <end position="453"/>
    </location>
</feature>
<dbReference type="InterPro" id="IPR002110">
    <property type="entry name" value="Ankyrin_rpt"/>
</dbReference>
<feature type="compositionally biased region" description="Basic and acidic residues" evidence="4">
    <location>
        <begin position="706"/>
        <end position="741"/>
    </location>
</feature>
<feature type="repeat" description="ANK" evidence="3">
    <location>
        <begin position="351"/>
        <end position="383"/>
    </location>
</feature>
<accession>A0A1Z5KQX3</accession>
<feature type="compositionally biased region" description="Polar residues" evidence="4">
    <location>
        <begin position="869"/>
        <end position="900"/>
    </location>
</feature>
<dbReference type="InterPro" id="IPR008974">
    <property type="entry name" value="TRAF-like"/>
</dbReference>
<gene>
    <name evidence="6" type="ORF">FisN_4Hh053</name>
</gene>
<feature type="repeat" description="ANK" evidence="3">
    <location>
        <begin position="384"/>
        <end position="412"/>
    </location>
</feature>
<dbReference type="Pfam" id="PF22486">
    <property type="entry name" value="MATH_2"/>
    <property type="match status" value="1"/>
</dbReference>
<feature type="region of interest" description="Disordered" evidence="4">
    <location>
        <begin position="1"/>
        <end position="128"/>
    </location>
</feature>
<name>A0A1Z5KQX3_FISSO</name>
<dbReference type="InterPro" id="IPR002083">
    <property type="entry name" value="MATH/TRAF_dom"/>
</dbReference>
<dbReference type="PROSITE" id="PS50144">
    <property type="entry name" value="MATH"/>
    <property type="match status" value="1"/>
</dbReference>
<feature type="repeat" description="ANK" evidence="3">
    <location>
        <begin position="487"/>
        <end position="519"/>
    </location>
</feature>
<feature type="compositionally biased region" description="Polar residues" evidence="4">
    <location>
        <begin position="643"/>
        <end position="653"/>
    </location>
</feature>
<comment type="caution">
    <text evidence="6">The sequence shown here is derived from an EMBL/GenBank/DDBJ whole genome shotgun (WGS) entry which is preliminary data.</text>
</comment>
<evidence type="ECO:0000256" key="1">
    <source>
        <dbReference type="ARBA" id="ARBA00022737"/>
    </source>
</evidence>
<evidence type="ECO:0000313" key="7">
    <source>
        <dbReference type="Proteomes" id="UP000198406"/>
    </source>
</evidence>
<organism evidence="6 7">
    <name type="scientific">Fistulifera solaris</name>
    <name type="common">Oleaginous diatom</name>
    <dbReference type="NCBI Taxonomy" id="1519565"/>
    <lineage>
        <taxon>Eukaryota</taxon>
        <taxon>Sar</taxon>
        <taxon>Stramenopiles</taxon>
        <taxon>Ochrophyta</taxon>
        <taxon>Bacillariophyta</taxon>
        <taxon>Bacillariophyceae</taxon>
        <taxon>Bacillariophycidae</taxon>
        <taxon>Naviculales</taxon>
        <taxon>Naviculaceae</taxon>
        <taxon>Fistulifera</taxon>
    </lineage>
</organism>
<dbReference type="SMART" id="SM00248">
    <property type="entry name" value="ANK"/>
    <property type="match status" value="9"/>
</dbReference>
<feature type="repeat" description="ANK" evidence="3">
    <location>
        <begin position="314"/>
        <end position="350"/>
    </location>
</feature>
<feature type="domain" description="MATH" evidence="5">
    <location>
        <begin position="133"/>
        <end position="267"/>
    </location>
</feature>
<proteinExistence type="predicted"/>
<sequence>MLRWGVEKSSSADSNDKATHETTLQNRMLLASNLETDDPDILTATSSSVDDPHHHLHHDRDDQLQSPLSHEEEKKYEIGNDSNDLPDSVSGNFDDDNNQRSASTESDLVEDDDGGDHAEDPPIPWLPQNAHSTCEFTYTIRDYASKRESGCKKAEYSPTTVDEYGNRWRLIVYVNGNGRASNHHLSLFLQVADAEDLPFGWKKAVSYVLTLEHPKGPTLCYAKRNPDKTFKLCPKAIDWGWSQFITADRIQQEGFVADDSLIVRASVTVKSSSVSVDEEDAELYLKCAVEEGDVEAVKLCLEHGASVNCKFKDDLYTPLHTACSSGSSNGSMEVLNLLLEEGADGNACNKWKETPLLIAANNGHRAAVEALLRHGANPSLCSEAGWSALTFAAHKGYDDIVSLLLRAGAPVNCPVTEDASTPLHKACAGAKPGHLASVKALLAKGADVHALNKWRETPLLTAANHGQAGAVDVLLQAGADPCKCTDTGWSPLSIASYKGHDDVVKLLLEEGAPTEEEDPTLSALLQAATKGLPDTVALLLKHGADHTVTTKKGDTALSILVEQNLIDAAVEMVTVHNASIPRCSRDRKKVQRARLLINLRMKQLENGVRTTGNSLGDNSDGDDQEYDLNDSHDGDREHARGSGLQTPVSATNKINKRDKKALSESAEEKARAAEEALLLELEMEESKAMRERAEANNKRQKKKEKKERDRQEKLKIEQARREKEEKERLELDRQKKEKEKKERELLLLKQKQQEQKEQFEREKILAAKRKEREERQQRERQQLEREQKVKMEKQKKEEAVSKSDSRIQRSKPKQLAPAISTAGAKGPLSTPNRRWEKQDLSGSPSSQQSIHSDQPGASAIHKDDRHSQAENGKSYSTQLPLSRPSESSGRTHGKHQSVTTDHNHHATSRSQELSSHIEIEHPAICLYRRDKVLGMITRCTQLLAAVDGSLVKSVIYRWMIRASHDSSPFSDPIIPSWDDHDQVVTFFQRQLIAENRKSGSAPLSIEVLKDSGASMAMYCINLARELNQFRHQIESHLPDHWTDAELGMTVSENGLHSEGPVAIVSWANRAQVQISRHVFSQLKERFIGLKSRFLAAVFMAKMWYDTRAIITDGTAMGYRFPPQTKQLAQGIAKVSEVFSDPFCTEPGSAFWGTFEVVDRLFGGFHVFPKYPSRDICQQIGALTLAFLPLDPPVAAKYTQHMVDILICPEVSNIPISFFVVAHSNCFHDNANTASDLYHLDPRLYREHQDLVRLIECLPAGQHAFYSNSESGVSKVCNTPSLLFVLQNSYARATSQFPDAAVSNLVGTFKMSSSGFQNELYTEGKSSHSFLRGLASNAVNRHLTSHEYGAIGGESIPQPFSPHDMNGIASRRGRLFELVDNGEEEVGDDIVAGVLENLGVGLFQDNSVAEVDIEAISLMGFGELPNAGLNSQVHKRFNMS</sequence>
<keyword evidence="7" id="KW-1185">Reference proteome</keyword>
<dbReference type="Pfam" id="PF12796">
    <property type="entry name" value="Ank_2"/>
    <property type="match status" value="2"/>
</dbReference>
<dbReference type="SUPFAM" id="SSF48403">
    <property type="entry name" value="Ankyrin repeat"/>
    <property type="match status" value="1"/>
</dbReference>
<evidence type="ECO:0000256" key="4">
    <source>
        <dbReference type="SAM" id="MobiDB-lite"/>
    </source>
</evidence>
<dbReference type="CDD" id="cd00121">
    <property type="entry name" value="MATH"/>
    <property type="match status" value="1"/>
</dbReference>
<dbReference type="Proteomes" id="UP000198406">
    <property type="component" value="Unassembled WGS sequence"/>
</dbReference>
<dbReference type="InParanoid" id="A0A1Z5KQX3"/>
<dbReference type="Gene3D" id="1.25.40.20">
    <property type="entry name" value="Ankyrin repeat-containing domain"/>
    <property type="match status" value="2"/>
</dbReference>
<dbReference type="PANTHER" id="PTHR24198">
    <property type="entry name" value="ANKYRIN REPEAT AND PROTEIN KINASE DOMAIN-CONTAINING PROTEIN"/>
    <property type="match status" value="1"/>
</dbReference>
<feature type="compositionally biased region" description="Basic and acidic residues" evidence="4">
    <location>
        <begin position="769"/>
        <end position="807"/>
    </location>
</feature>
<dbReference type="InterPro" id="IPR036770">
    <property type="entry name" value="Ankyrin_rpt-contain_sf"/>
</dbReference>
<feature type="region of interest" description="Disordered" evidence="4">
    <location>
        <begin position="688"/>
        <end position="741"/>
    </location>
</feature>